<evidence type="ECO:0000313" key="3">
    <source>
        <dbReference type="Proteomes" id="UP000886817"/>
    </source>
</evidence>
<dbReference type="CDD" id="cd00158">
    <property type="entry name" value="RHOD"/>
    <property type="match status" value="1"/>
</dbReference>
<sequence>MGLFDFWKMPDINQGVEECRKAGNAVLLDVRTPEEYREGHIPGSKNVPLQILAEAGKVIGDKAAPVFVYCHSGGRSHQAVEFLRKMGYTNVKNIGGIAAYRGKVEC</sequence>
<evidence type="ECO:0000259" key="1">
    <source>
        <dbReference type="PROSITE" id="PS50206"/>
    </source>
</evidence>
<gene>
    <name evidence="2" type="ORF">IAA45_01005</name>
</gene>
<dbReference type="AlphaFoldDB" id="A0A9D2B226"/>
<dbReference type="SUPFAM" id="SSF52821">
    <property type="entry name" value="Rhodanese/Cell cycle control phosphatase"/>
    <property type="match status" value="1"/>
</dbReference>
<proteinExistence type="predicted"/>
<comment type="caution">
    <text evidence="2">The sequence shown here is derived from an EMBL/GenBank/DDBJ whole genome shotgun (WGS) entry which is preliminary data.</text>
</comment>
<dbReference type="Proteomes" id="UP000886817">
    <property type="component" value="Unassembled WGS sequence"/>
</dbReference>
<dbReference type="PANTHER" id="PTHR43031">
    <property type="entry name" value="FAD-DEPENDENT OXIDOREDUCTASE"/>
    <property type="match status" value="1"/>
</dbReference>
<dbReference type="Gene3D" id="3.40.250.10">
    <property type="entry name" value="Rhodanese-like domain"/>
    <property type="match status" value="1"/>
</dbReference>
<dbReference type="InterPro" id="IPR001763">
    <property type="entry name" value="Rhodanese-like_dom"/>
</dbReference>
<reference evidence="2" key="1">
    <citation type="journal article" date="2021" name="PeerJ">
        <title>Extensive microbial diversity within the chicken gut microbiome revealed by metagenomics and culture.</title>
        <authorList>
            <person name="Gilroy R."/>
            <person name="Ravi A."/>
            <person name="Getino M."/>
            <person name="Pursley I."/>
            <person name="Horton D.L."/>
            <person name="Alikhan N.F."/>
            <person name="Baker D."/>
            <person name="Gharbi K."/>
            <person name="Hall N."/>
            <person name="Watson M."/>
            <person name="Adriaenssens E.M."/>
            <person name="Foster-Nyarko E."/>
            <person name="Jarju S."/>
            <person name="Secka A."/>
            <person name="Antonio M."/>
            <person name="Oren A."/>
            <person name="Chaudhuri R.R."/>
            <person name="La Ragione R."/>
            <person name="Hildebrand F."/>
            <person name="Pallen M.J."/>
        </authorList>
    </citation>
    <scope>NUCLEOTIDE SEQUENCE</scope>
    <source>
        <strain evidence="2">ChiSjej1B19-8411</strain>
    </source>
</reference>
<accession>A0A9D2B226</accession>
<name>A0A9D2B226_9FIRM</name>
<reference evidence="2" key="2">
    <citation type="submission" date="2021-04" db="EMBL/GenBank/DDBJ databases">
        <authorList>
            <person name="Gilroy R."/>
        </authorList>
    </citation>
    <scope>NUCLEOTIDE SEQUENCE</scope>
    <source>
        <strain evidence="2">ChiSjej1B19-8411</strain>
    </source>
</reference>
<feature type="domain" description="Rhodanese" evidence="1">
    <location>
        <begin position="21"/>
        <end position="105"/>
    </location>
</feature>
<dbReference type="InterPro" id="IPR050229">
    <property type="entry name" value="GlpE_sulfurtransferase"/>
</dbReference>
<organism evidence="2 3">
    <name type="scientific">Candidatus Blautia gallistercoris</name>
    <dbReference type="NCBI Taxonomy" id="2838490"/>
    <lineage>
        <taxon>Bacteria</taxon>
        <taxon>Bacillati</taxon>
        <taxon>Bacillota</taxon>
        <taxon>Clostridia</taxon>
        <taxon>Lachnospirales</taxon>
        <taxon>Lachnospiraceae</taxon>
        <taxon>Blautia</taxon>
    </lineage>
</organism>
<dbReference type="EMBL" id="DXEX01000026">
    <property type="protein sequence ID" value="HIX58285.1"/>
    <property type="molecule type" value="Genomic_DNA"/>
</dbReference>
<dbReference type="InterPro" id="IPR036873">
    <property type="entry name" value="Rhodanese-like_dom_sf"/>
</dbReference>
<dbReference type="PANTHER" id="PTHR43031:SF1">
    <property type="entry name" value="PYRIDINE NUCLEOTIDE-DISULPHIDE OXIDOREDUCTASE"/>
    <property type="match status" value="1"/>
</dbReference>
<evidence type="ECO:0000313" key="2">
    <source>
        <dbReference type="EMBL" id="HIX58285.1"/>
    </source>
</evidence>
<dbReference type="PROSITE" id="PS50206">
    <property type="entry name" value="RHODANESE_3"/>
    <property type="match status" value="1"/>
</dbReference>
<dbReference type="Pfam" id="PF00581">
    <property type="entry name" value="Rhodanese"/>
    <property type="match status" value="1"/>
</dbReference>
<protein>
    <submittedName>
        <fullName evidence="2">Rhodanese-like domain-containing protein</fullName>
    </submittedName>
</protein>
<dbReference type="SMART" id="SM00450">
    <property type="entry name" value="RHOD"/>
    <property type="match status" value="1"/>
</dbReference>